<sequence length="68" mass="8276">MTQLSNAFLRRRELDQLKQEELEDLEYHLQYRRKGLLQKLEQLNRDLLDIESDRQKVVQELSKRGLHA</sequence>
<gene>
    <name evidence="2" type="ORF">EL26_09350</name>
</gene>
<evidence type="ECO:0000313" key="3">
    <source>
        <dbReference type="Proteomes" id="UP000027931"/>
    </source>
</evidence>
<dbReference type="RefSeq" id="WP_038087032.1">
    <property type="nucleotide sequence ID" value="NZ_JMIR01000010.1"/>
</dbReference>
<protein>
    <submittedName>
        <fullName evidence="2">Uncharacterized protein</fullName>
    </submittedName>
</protein>
<comment type="caution">
    <text evidence="2">The sequence shown here is derived from an EMBL/GenBank/DDBJ whole genome shotgun (WGS) entry which is preliminary data.</text>
</comment>
<feature type="coiled-coil region" evidence="1">
    <location>
        <begin position="33"/>
        <end position="60"/>
    </location>
</feature>
<proteinExistence type="predicted"/>
<dbReference type="AlphaFoldDB" id="A0A074MCM8"/>
<keyword evidence="3" id="KW-1185">Reference proteome</keyword>
<dbReference type="OrthoDB" id="2382274at2"/>
<reference evidence="2 3" key="1">
    <citation type="journal article" date="2013" name="Int. J. Syst. Evol. Microbiol.">
        <title>Tumebacillus flagellatus sp. nov., an alpha-amylase/pullulanase-producing bacterium isolated from cassava wastewater.</title>
        <authorList>
            <person name="Wang Q."/>
            <person name="Xie N."/>
            <person name="Qin Y."/>
            <person name="Shen N."/>
            <person name="Zhu J."/>
            <person name="Mi H."/>
            <person name="Huang R."/>
        </authorList>
    </citation>
    <scope>NUCLEOTIDE SEQUENCE [LARGE SCALE GENOMIC DNA]</scope>
    <source>
        <strain evidence="2 3">GST4</strain>
    </source>
</reference>
<keyword evidence="1" id="KW-0175">Coiled coil</keyword>
<organism evidence="2 3">
    <name type="scientific">Tumebacillus flagellatus</name>
    <dbReference type="NCBI Taxonomy" id="1157490"/>
    <lineage>
        <taxon>Bacteria</taxon>
        <taxon>Bacillati</taxon>
        <taxon>Bacillota</taxon>
        <taxon>Bacilli</taxon>
        <taxon>Bacillales</taxon>
        <taxon>Alicyclobacillaceae</taxon>
        <taxon>Tumebacillus</taxon>
    </lineage>
</organism>
<dbReference type="Proteomes" id="UP000027931">
    <property type="component" value="Unassembled WGS sequence"/>
</dbReference>
<accession>A0A074MCM8</accession>
<dbReference type="EMBL" id="JMIR01000010">
    <property type="protein sequence ID" value="KEO83607.1"/>
    <property type="molecule type" value="Genomic_DNA"/>
</dbReference>
<evidence type="ECO:0000256" key="1">
    <source>
        <dbReference type="SAM" id="Coils"/>
    </source>
</evidence>
<name>A0A074MCM8_9BACL</name>
<evidence type="ECO:0000313" key="2">
    <source>
        <dbReference type="EMBL" id="KEO83607.1"/>
    </source>
</evidence>